<dbReference type="Proteomes" id="UP000237830">
    <property type="component" value="Chromosome"/>
</dbReference>
<dbReference type="EMBL" id="CP025494">
    <property type="protein sequence ID" value="AVE06491.1"/>
    <property type="molecule type" value="Genomic_DNA"/>
</dbReference>
<gene>
    <name evidence="1" type="ORF">CYL20_18680</name>
</gene>
<protein>
    <submittedName>
        <fullName evidence="1">Uncharacterized protein</fullName>
    </submittedName>
</protein>
<proteinExistence type="predicted"/>
<name>A0A2L1JDF9_9PSED</name>
<evidence type="ECO:0000313" key="2">
    <source>
        <dbReference type="Proteomes" id="UP000237830"/>
    </source>
</evidence>
<dbReference type="RefSeq" id="WP_104995172.1">
    <property type="nucleotide sequence ID" value="NZ_CP025494.1"/>
</dbReference>
<dbReference type="AlphaFoldDB" id="A0A2L1JDF9"/>
<organism evidence="1 2">
    <name type="scientific">Pseudomonas palleroniana</name>
    <dbReference type="NCBI Taxonomy" id="191390"/>
    <lineage>
        <taxon>Bacteria</taxon>
        <taxon>Pseudomonadati</taxon>
        <taxon>Pseudomonadota</taxon>
        <taxon>Gammaproteobacteria</taxon>
        <taxon>Pseudomonadales</taxon>
        <taxon>Pseudomonadaceae</taxon>
        <taxon>Pseudomonas</taxon>
    </lineage>
</organism>
<accession>A0A2L1JDF9</accession>
<sequence>MLTGQPQPLEIASKTLKAETLQAVRTSPSYNLKGWKILDRWAFNTPARLVALEAEGEVILLGRLLEQQTLEQNVLNQAVERLQTGSTAHEILAQSEISLEL</sequence>
<evidence type="ECO:0000313" key="1">
    <source>
        <dbReference type="EMBL" id="AVE06491.1"/>
    </source>
</evidence>
<reference evidence="1 2" key="1">
    <citation type="submission" date="2017-12" db="EMBL/GenBank/DDBJ databases">
        <title>Genome sequence of Pseudomonas palleroniana MAB3.</title>
        <authorList>
            <person name="Nascimento F.X."/>
        </authorList>
    </citation>
    <scope>NUCLEOTIDE SEQUENCE [LARGE SCALE GENOMIC DNA]</scope>
    <source>
        <strain evidence="1 2">MAB3</strain>
    </source>
</reference>